<sequence>MAECDSCGDEHLISGEKSVDLQDDTNDGDYTYQEHCDAHDLGFNEPCNTQEDSDSENDENVGSKPRRLKQLQRAGRKPGRKAKWSDSLINDMVDIIINNENYKRKLLFINMKNQKNGDIYANVLEEMKKRAAEREEPVPFSVPQLRTKFKKLVGECKNAALTIKTGTGIKGFQDNKGFGDWFNPLFALIKTRDACKPELAIEPSALSSESVGVDSDDDSTATSSTSQEGSGRKLFVPVKRSRKKQKKNPIEEATTLLKEAIEKDPVKDLLVFMREEAEKSRQHDLMLLQMQSMQHPVPLQRFVQPASQSVQMMGNQVPAVQHQQHGPFNAGMSSTFTQDQCQYMSQENNPRYHSL</sequence>
<proteinExistence type="predicted"/>
<dbReference type="EMBL" id="CACRXK020000235">
    <property type="protein sequence ID" value="CAB3979845.1"/>
    <property type="molecule type" value="Genomic_DNA"/>
</dbReference>
<accession>A0A7D9HC36</accession>
<feature type="region of interest" description="Disordered" evidence="1">
    <location>
        <begin position="206"/>
        <end position="250"/>
    </location>
</feature>
<dbReference type="AlphaFoldDB" id="A0A7D9HC36"/>
<evidence type="ECO:0000313" key="3">
    <source>
        <dbReference type="Proteomes" id="UP001152795"/>
    </source>
</evidence>
<protein>
    <submittedName>
        <fullName evidence="2">Uncharacterized protein</fullName>
    </submittedName>
</protein>
<reference evidence="2" key="1">
    <citation type="submission" date="2020-04" db="EMBL/GenBank/DDBJ databases">
        <authorList>
            <person name="Alioto T."/>
            <person name="Alioto T."/>
            <person name="Gomez Garrido J."/>
        </authorList>
    </citation>
    <scope>NUCLEOTIDE SEQUENCE</scope>
    <source>
        <strain evidence="2">A484AB</strain>
    </source>
</reference>
<dbReference type="Proteomes" id="UP001152795">
    <property type="component" value="Unassembled WGS sequence"/>
</dbReference>
<comment type="caution">
    <text evidence="2">The sequence shown here is derived from an EMBL/GenBank/DDBJ whole genome shotgun (WGS) entry which is preliminary data.</text>
</comment>
<dbReference type="OrthoDB" id="5953220at2759"/>
<evidence type="ECO:0000256" key="1">
    <source>
        <dbReference type="SAM" id="MobiDB-lite"/>
    </source>
</evidence>
<gene>
    <name evidence="2" type="ORF">PACLA_8A077375</name>
</gene>
<evidence type="ECO:0000313" key="2">
    <source>
        <dbReference type="EMBL" id="CAB3979845.1"/>
    </source>
</evidence>
<feature type="compositionally biased region" description="Basic residues" evidence="1">
    <location>
        <begin position="64"/>
        <end position="82"/>
    </location>
</feature>
<keyword evidence="3" id="KW-1185">Reference proteome</keyword>
<organism evidence="2 3">
    <name type="scientific">Paramuricea clavata</name>
    <name type="common">Red gorgonian</name>
    <name type="synonym">Violescent sea-whip</name>
    <dbReference type="NCBI Taxonomy" id="317549"/>
    <lineage>
        <taxon>Eukaryota</taxon>
        <taxon>Metazoa</taxon>
        <taxon>Cnidaria</taxon>
        <taxon>Anthozoa</taxon>
        <taxon>Octocorallia</taxon>
        <taxon>Malacalcyonacea</taxon>
        <taxon>Plexauridae</taxon>
        <taxon>Paramuricea</taxon>
    </lineage>
</organism>
<feature type="region of interest" description="Disordered" evidence="1">
    <location>
        <begin position="41"/>
        <end position="83"/>
    </location>
</feature>
<name>A0A7D9HC36_PARCT</name>